<dbReference type="InterPro" id="IPR015939">
    <property type="entry name" value="Fum_Rdtase/Succ_DH_flav-like_C"/>
</dbReference>
<dbReference type="Gene3D" id="1.20.58.100">
    <property type="entry name" value="Fumarate reductase/succinate dehydrogenase flavoprotein-like, C-terminal domain"/>
    <property type="match status" value="1"/>
</dbReference>
<keyword evidence="12 15" id="KW-0472">Membrane</keyword>
<comment type="subcellular location">
    <subcellularLocation>
        <location evidence="2 15">Cell inner membrane</location>
        <topology evidence="2 15">Peripheral membrane protein</topology>
        <orientation evidence="2 15">Cytoplasmic side</orientation>
    </subcellularLocation>
</comment>
<feature type="domain" description="Fumarate reductase/succinate dehydrogenase flavoprotein-like C-terminal" evidence="17">
    <location>
        <begin position="472"/>
        <end position="606"/>
    </location>
</feature>
<evidence type="ECO:0000313" key="18">
    <source>
        <dbReference type="EMBL" id="MFC3639180.1"/>
    </source>
</evidence>
<dbReference type="InterPro" id="IPR027477">
    <property type="entry name" value="Succ_DH/fumarate_Rdtase_cat_sf"/>
</dbReference>
<sequence>MSASATYTINGRAYPITDHTFDVVIVGGGGAGLRATVGCSQAGLRTACITKVFPTRSHTVAAQGGVAASLGNMGEDNWKWHMFDTVKGSDWLGDQDAIEYLVRNAPAAVYELEHWGVPFSRTEDGKIYQRPFGGMTTDFGNGPPAQRTCAAADRTGHAMLHTLYGEALRNSTEFFIEYFAIDLIMDNGACRGVIAIKMDDGTIHRFRSHLTMLATGGYGRAYFSATSAHTCTGDGGGMVLRAGLPLQDMEFVQFHPTGIYGAGCLITEGARGEGGYLTNSEGERFMERYAPSAKDLASRDVVSRSMTVEIREGRGVGKNKDHIYLHLDHLDPAILAERLPGISESAKIFAGVDVTREPIPVLPTVHYNMGGIPTNYHGEVLTKVGGDPDSVVPGLMALGEAACVSVHGANRLGSNSLIDLVVFGRAAGLRAAELVKPGEKHAELPADSADMALSRLDKFRYANGGTPTAELRLAMQKTMQSNCAVFRTGEVLEEGKKLIHDVWRSAADVRVTDRSLVWNSDLLETLEFDNLITQAVVTMEGAVNRQESRGAHAREDFPDRNDNEWMKHTLTWVDDHARSVTIDYRPVHTYTMTDDIEYIKPKARVY</sequence>
<comment type="pathway">
    <text evidence="3 15">Carbohydrate metabolism; tricarboxylic acid cycle; fumarate from succinate (bacterial route): step 1/1.</text>
</comment>
<gene>
    <name evidence="18" type="primary">sdhA</name>
    <name evidence="18" type="ORF">ACFONL_17700</name>
</gene>
<dbReference type="Pfam" id="PF00890">
    <property type="entry name" value="FAD_binding_2"/>
    <property type="match status" value="1"/>
</dbReference>
<evidence type="ECO:0000256" key="10">
    <source>
        <dbReference type="ARBA" id="ARBA00022982"/>
    </source>
</evidence>
<evidence type="ECO:0000259" key="16">
    <source>
        <dbReference type="Pfam" id="PF00890"/>
    </source>
</evidence>
<accession>A0ABV7UKB6</accession>
<dbReference type="EMBL" id="JBHRYC010000086">
    <property type="protein sequence ID" value="MFC3639180.1"/>
    <property type="molecule type" value="Genomic_DNA"/>
</dbReference>
<dbReference type="PIRSF" id="PIRSF000171">
    <property type="entry name" value="SDHA_APRA_LASPO"/>
    <property type="match status" value="1"/>
</dbReference>
<evidence type="ECO:0000256" key="6">
    <source>
        <dbReference type="ARBA" id="ARBA00019965"/>
    </source>
</evidence>
<evidence type="ECO:0000256" key="11">
    <source>
        <dbReference type="ARBA" id="ARBA00023002"/>
    </source>
</evidence>
<dbReference type="PANTHER" id="PTHR11632:SF51">
    <property type="entry name" value="SUCCINATE DEHYDROGENASE [UBIQUINONE] FLAVOPROTEIN SUBUNIT, MITOCHONDRIAL"/>
    <property type="match status" value="1"/>
</dbReference>
<comment type="caution">
    <text evidence="18">The sequence shown here is derived from an EMBL/GenBank/DDBJ whole genome shotgun (WGS) entry which is preliminary data.</text>
</comment>
<dbReference type="SUPFAM" id="SSF46977">
    <property type="entry name" value="Succinate dehydrogenase/fumarate reductase flavoprotein C-terminal domain"/>
    <property type="match status" value="1"/>
</dbReference>
<dbReference type="InterPro" id="IPR037099">
    <property type="entry name" value="Fum_R/Succ_DH_flav-like_C_sf"/>
</dbReference>
<dbReference type="RefSeq" id="WP_191318520.1">
    <property type="nucleotide sequence ID" value="NZ_BNCG01000003.1"/>
</dbReference>
<dbReference type="InterPro" id="IPR030664">
    <property type="entry name" value="SdhA/FrdA/AprA"/>
</dbReference>
<proteinExistence type="inferred from homology"/>
<dbReference type="NCBIfam" id="TIGR01816">
    <property type="entry name" value="sdhA_forward"/>
    <property type="match status" value="1"/>
</dbReference>
<dbReference type="InterPro" id="IPR003953">
    <property type="entry name" value="FAD-dep_OxRdtase_2_FAD-bd"/>
</dbReference>
<keyword evidence="15" id="KW-1003">Cell membrane</keyword>
<dbReference type="PANTHER" id="PTHR11632">
    <property type="entry name" value="SUCCINATE DEHYDROGENASE 2 FLAVOPROTEIN SUBUNIT"/>
    <property type="match status" value="1"/>
</dbReference>
<comment type="similarity">
    <text evidence="4 15">Belongs to the FAD-dependent oxidoreductase 2 family. FRD/SDH subfamily.</text>
</comment>
<keyword evidence="15" id="KW-0997">Cell inner membrane</keyword>
<keyword evidence="15" id="KW-0816">Tricarboxylic acid cycle</keyword>
<protein>
    <recommendedName>
        <fullName evidence="6 14">Succinate dehydrogenase flavoprotein subunit</fullName>
        <ecNumber evidence="5 15">1.3.5.1</ecNumber>
    </recommendedName>
</protein>
<keyword evidence="19" id="KW-1185">Reference proteome</keyword>
<evidence type="ECO:0000256" key="12">
    <source>
        <dbReference type="ARBA" id="ARBA00023136"/>
    </source>
</evidence>
<feature type="domain" description="FAD-dependent oxidoreductase 2 FAD-binding" evidence="16">
    <location>
        <begin position="22"/>
        <end position="417"/>
    </location>
</feature>
<evidence type="ECO:0000256" key="7">
    <source>
        <dbReference type="ARBA" id="ARBA00022448"/>
    </source>
</evidence>
<evidence type="ECO:0000256" key="15">
    <source>
        <dbReference type="RuleBase" id="RU362051"/>
    </source>
</evidence>
<dbReference type="SUPFAM" id="SSF51905">
    <property type="entry name" value="FAD/NAD(P)-binding domain"/>
    <property type="match status" value="1"/>
</dbReference>
<dbReference type="InterPro" id="IPR036188">
    <property type="entry name" value="FAD/NAD-bd_sf"/>
</dbReference>
<evidence type="ECO:0000259" key="17">
    <source>
        <dbReference type="Pfam" id="PF02910"/>
    </source>
</evidence>
<dbReference type="PROSITE" id="PS00504">
    <property type="entry name" value="FRD_SDH_FAD_BINDING"/>
    <property type="match status" value="1"/>
</dbReference>
<evidence type="ECO:0000256" key="14">
    <source>
        <dbReference type="NCBIfam" id="TIGR01816"/>
    </source>
</evidence>
<evidence type="ECO:0000256" key="4">
    <source>
        <dbReference type="ARBA" id="ARBA00008040"/>
    </source>
</evidence>
<evidence type="ECO:0000256" key="5">
    <source>
        <dbReference type="ARBA" id="ARBA00012792"/>
    </source>
</evidence>
<dbReference type="NCBIfam" id="TIGR01812">
    <property type="entry name" value="sdhA_frdA_Gneg"/>
    <property type="match status" value="1"/>
</dbReference>
<keyword evidence="9 15" id="KW-0274">FAD</keyword>
<dbReference type="Gene3D" id="4.10.80.40">
    <property type="entry name" value="succinate dehydrogenase protein domain"/>
    <property type="match status" value="1"/>
</dbReference>
<comment type="cofactor">
    <cofactor evidence="1 15">
        <name>FAD</name>
        <dbReference type="ChEBI" id="CHEBI:57692"/>
    </cofactor>
</comment>
<organism evidence="18 19">
    <name type="scientific">Camelimonas fluminis</name>
    <dbReference type="NCBI Taxonomy" id="1576911"/>
    <lineage>
        <taxon>Bacteria</taxon>
        <taxon>Pseudomonadati</taxon>
        <taxon>Pseudomonadota</taxon>
        <taxon>Alphaproteobacteria</taxon>
        <taxon>Hyphomicrobiales</taxon>
        <taxon>Chelatococcaceae</taxon>
        <taxon>Camelimonas</taxon>
    </lineage>
</organism>
<keyword evidence="11 15" id="KW-0560">Oxidoreductase</keyword>
<dbReference type="SUPFAM" id="SSF56425">
    <property type="entry name" value="Succinate dehydrogenase/fumarate reductase flavoprotein, catalytic domain"/>
    <property type="match status" value="1"/>
</dbReference>
<evidence type="ECO:0000256" key="2">
    <source>
        <dbReference type="ARBA" id="ARBA00004515"/>
    </source>
</evidence>
<dbReference type="PRINTS" id="PR00411">
    <property type="entry name" value="PNDRDTASEI"/>
</dbReference>
<evidence type="ECO:0000256" key="9">
    <source>
        <dbReference type="ARBA" id="ARBA00022827"/>
    </source>
</evidence>
<evidence type="ECO:0000313" key="19">
    <source>
        <dbReference type="Proteomes" id="UP001595704"/>
    </source>
</evidence>
<evidence type="ECO:0000256" key="13">
    <source>
        <dbReference type="ARBA" id="ARBA00049220"/>
    </source>
</evidence>
<dbReference type="InterPro" id="IPR003952">
    <property type="entry name" value="FRD_SDH_FAD_BS"/>
</dbReference>
<keyword evidence="7 15" id="KW-0813">Transport</keyword>
<dbReference type="Pfam" id="PF02910">
    <property type="entry name" value="Succ_DH_flav_C"/>
    <property type="match status" value="1"/>
</dbReference>
<dbReference type="Gene3D" id="3.90.700.10">
    <property type="entry name" value="Succinate dehydrogenase/fumarate reductase flavoprotein, catalytic domain"/>
    <property type="match status" value="1"/>
</dbReference>
<dbReference type="Gene3D" id="3.50.50.60">
    <property type="entry name" value="FAD/NAD(P)-binding domain"/>
    <property type="match status" value="1"/>
</dbReference>
<name>A0ABV7UKB6_9HYPH</name>
<dbReference type="EC" id="1.3.5.1" evidence="5 15"/>
<evidence type="ECO:0000256" key="1">
    <source>
        <dbReference type="ARBA" id="ARBA00001974"/>
    </source>
</evidence>
<dbReference type="Proteomes" id="UP001595704">
    <property type="component" value="Unassembled WGS sequence"/>
</dbReference>
<dbReference type="InterPro" id="IPR014006">
    <property type="entry name" value="Succ_Dhase_FrdA_Gneg"/>
</dbReference>
<evidence type="ECO:0000256" key="3">
    <source>
        <dbReference type="ARBA" id="ARBA00004894"/>
    </source>
</evidence>
<keyword evidence="10 15" id="KW-0249">Electron transport</keyword>
<reference evidence="19" key="1">
    <citation type="journal article" date="2019" name="Int. J. Syst. Evol. Microbiol.">
        <title>The Global Catalogue of Microorganisms (GCM) 10K type strain sequencing project: providing services to taxonomists for standard genome sequencing and annotation.</title>
        <authorList>
            <consortium name="The Broad Institute Genomics Platform"/>
            <consortium name="The Broad Institute Genome Sequencing Center for Infectious Disease"/>
            <person name="Wu L."/>
            <person name="Ma J."/>
        </authorList>
    </citation>
    <scope>NUCLEOTIDE SEQUENCE [LARGE SCALE GENOMIC DNA]</scope>
    <source>
        <strain evidence="19">KCTC 42282</strain>
    </source>
</reference>
<evidence type="ECO:0000256" key="8">
    <source>
        <dbReference type="ARBA" id="ARBA00022630"/>
    </source>
</evidence>
<dbReference type="InterPro" id="IPR011281">
    <property type="entry name" value="Succ_DH_flav_su_fwd"/>
</dbReference>
<comment type="catalytic activity">
    <reaction evidence="13 15">
        <text>a quinone + succinate = fumarate + a quinol</text>
        <dbReference type="Rhea" id="RHEA:40523"/>
        <dbReference type="ChEBI" id="CHEBI:24646"/>
        <dbReference type="ChEBI" id="CHEBI:29806"/>
        <dbReference type="ChEBI" id="CHEBI:30031"/>
        <dbReference type="ChEBI" id="CHEBI:132124"/>
        <dbReference type="EC" id="1.3.5.1"/>
    </reaction>
</comment>
<keyword evidence="8 15" id="KW-0285">Flavoprotein</keyword>